<keyword evidence="4" id="KW-1185">Reference proteome</keyword>
<feature type="domain" description="DUF11" evidence="1">
    <location>
        <begin position="1680"/>
        <end position="1804"/>
    </location>
</feature>
<dbReference type="InterPro" id="IPR001434">
    <property type="entry name" value="OmcB-like_DUF11"/>
</dbReference>
<sequence length="2692" mass="285707">MSLINRFSAIDKAIINATGNSLVICGDSTTIDDNTSDMITVAGSTTRNWAAAGSNGTINILGDSTILYAELIWYSTVRSDVPGSLDVRSIQDNPITLTTPLGINQISPQNTESYTDASGNIDRFRSTDVTNIIKASLGGTYTVSAVPTSLPQAGLSSTRAGWTLTVIYRNDVFVPKKIIFLSGIGPATNTTPFQTTITGFATSSDETDLKGNIIFACANGQPLNGVETLKTGPSFANLTVEGNPVGEPNPNPGTSPNNPYNSFFPGQINICNPIDANVGLINISGTNGNKNHDGFVPTQVTGGRNKWDLTNINFSNSLVTNQNQLAVQLTESGTIDGVMIVETGTSVNAIAPDIIVDFNIYDPDGKSTSKVQVGEQLIYSVKISNSGKSSANNFILSTILDPSCSYIPNSFTVNGVVSPGADITSGVNIGTIDPTGVANVFFAVRVNSLPVSKTVKGYVDYNYSFISGSGSPTTTNYGTTKVITIDVISATISVVKTSSTQTALVGDRINYTIDVKNTGTVPVTSVLFQDIISKYSSFVTGTVSIDGISEPTLDPNSGFSLSDIPVSGSIRIIFSVDILSLPPSTIVDNSTRVTFTTINPAFPFPITRTIFSNILPIQIQFTDIVATRCTSNDYPKVGETVTYNLNLTNIGNITATNVNVIEPPVYGQMFVTGTVTIDGVPKPTLNPFTGFVINSIPPQQSTDIQYQMLVNAINPNKVIENTANVPFRYQVQPGSPEIDSEINSNTVTTIANFVKVDLIETVDKPYATIGDILYYSVAITNSGNIDAFNTIFLSGIQNGTSFIPNSVAINGVIQPGFNPNVGFSVGTICFGNTSVVTYKALVNSVPIPNVVLNFAQLVYSFRPDPNGVSITTTATGNTVQTIINALSYTFTKTVDKDYAVVGDFMSYSTFIVNTGTVTLRNVKFGDDLSSFLTFYPQTVFINGINYPGYDVRTGFIIGDLNPGDTARISFGVSVNAVPPSGFIANTADMVYTYQLSPSGEVITESAKSNEVRTNIVNGNLRITKSVNRNFATIGDTLTYSFNVSNIGNVTATNTNFFDVIPIGSSFIPGTVIINGLPKPTYNPELGFTLGSLTAGQVVSLSFNTLVNFVPSPNTLINNGSVIFDYLFNPLAPPISKTITSNNVTTVVNVATVTFTKAVDKLYATIGDVLTYTFQATNTGTVDLNNVIFKDIIPVAATFNTNSVVIDNVSKPGLDPNTGFSVDSIPPSGERVITFKVTVVSLPIPNTIINSGTLSYSYKINPSGTEFIGNITSNTVTTTINNVTVTNTKTVDKLYATVGDTLTYTSVIKNTGNIFLINTLFTDLTRLNTTFILGSVKINGQAQANFNPNTGFTLGTIIPNQSVSVEFNVTVSSVPPAGFVTNNSLLNYEYNIDPSGVIIFGNITSNTVTTFINLGNLTITKAANRTFARITDVIKYNFIITNTGNTVLQNMSFIDIIQAESSFNTGTVFVNGVNQTLFNPNTGFLLSDIGIGQFTTIEFTVTVNSIPTSGTLLNTGSATFSYYVDPLGTPTTKTITSNQTTVNVNDTIVSATKAVDKATAKIGDILNYSFILRNEGNTPALSVFFTDLLNSNILFNTGSVIINGTPSPLANPNLGFSLPDLVALGTTTVSFNATVLTRPTNNVVPNFATIDYQYRIDPQQPLIPVTITTNTVLTYIATGEITVTKSANKAYSTVNDTIEYTVSIKNTGSVNATNMSFKDLVPGSTSFITGSVIVNGVIQNTYDPNVGFPLPDLIPNAINLVSFAIRVDSLPISGTIINTAAVTFSYQLTPTDPTVTITTNSNSVTTFINLGKLVITKSVDKAYATLEDILAYTITLQNVGSVTTSNIFFQDIIQANALFNSGSVVINGVSSPTLNPNTGFSLEDIAKAIVTTVSFTVTVKSVPLNSIIYNTANATYSYYVNPSDPLINVSAQSNTVATQINLGKLTVTKAVSLAYATPGDTLDYSVNVVNSGNVPVASVNFRDVIPTGATFVPDSVTINGVIQPGLDPFNSFTLGTINAGDSVIVGFKAIVTSVPVPSLISNIANITFTYRINPAGPDIINQTNSNVATTQINLGQLTLTKSVDKTYATLNDILTYTVVVANTGNVDALNAVFLDNLQSDVTFNTGSVTINGQSYVDYDPNVGFNLGTIPTLGSLIIVFNVTVTTVPTQITVLNYSLVTFNYKIDPNGQDYTKSTRSNTVLTYIRFASLKLAKTVDLTYATIGNTLNYTVVVTSTGNTAVNQLFFIDILSNGATFNTGTVIVDDIPEPTFDPIAGFNLPDLVSGNTSTIKFTATVTSLPVPPVVTNYATANGVYKIDPAGPNYQISATSNTVSTPVNVGNISVVKSVNKLYANVLDTLTYTNTITNTGNVTASNVIFTDNLQQQVSFVGGTVRINGVVNPLLDPTVGIPLNNLGPAQVVIVEFDVRIDSLPLPPLVSNTSQVQFNYKIDPNGSIITKTNFSNTVTTNVVLGQLTVTKLVDKSIATLGDVLTFTINTINTGNAIASNVMFYDTPSVGAIFNTGSILVNGVPQINFDPTVGFSLGDIGVGNAVNVVFTATVTSVPVSSKVTNQATLTFKYLVDPKQPPFSKTTFSNITTTNIALGKLSVTKAVDKAFATIGENLTYTIVITNIGNVDATNVIFLDPTPANAVFVIGSVTVNGTPQPNYNPAAGFPLNTIKPGEIVTVVYRVQVII</sequence>
<reference evidence="3 4" key="1">
    <citation type="submission" date="2023-11" db="EMBL/GenBank/DDBJ databases">
        <title>Draft genome sequence of a psychrophilic Clostridium strain from permafrost water brine.</title>
        <authorList>
            <person name="Shcherbakova V.A."/>
            <person name="Trubitsyn V.E."/>
            <person name="Zakharyuk A.G."/>
        </authorList>
    </citation>
    <scope>NUCLEOTIDE SEQUENCE [LARGE SCALE GENOMIC DNA]</scope>
    <source>
        <strain evidence="3 4">14F</strain>
    </source>
</reference>
<dbReference type="InterPro" id="IPR047589">
    <property type="entry name" value="DUF11_rpt"/>
</dbReference>
<gene>
    <name evidence="3" type="ORF">SJI18_20660</name>
</gene>
<evidence type="ECO:0000313" key="3">
    <source>
        <dbReference type="EMBL" id="MEF2114703.1"/>
    </source>
</evidence>
<dbReference type="InterPro" id="IPR055354">
    <property type="entry name" value="DUF7507"/>
</dbReference>
<dbReference type="RefSeq" id="WP_216253991.1">
    <property type="nucleotide sequence ID" value="NZ_JAZHFS010000028.1"/>
</dbReference>
<feature type="domain" description="DUF11" evidence="1">
    <location>
        <begin position="2604"/>
        <end position="2690"/>
    </location>
</feature>
<dbReference type="Pfam" id="PF24346">
    <property type="entry name" value="DUF7507"/>
    <property type="match status" value="1"/>
</dbReference>
<evidence type="ECO:0000259" key="2">
    <source>
        <dbReference type="Pfam" id="PF24346"/>
    </source>
</evidence>
<proteinExistence type="predicted"/>
<evidence type="ECO:0000259" key="1">
    <source>
        <dbReference type="Pfam" id="PF01345"/>
    </source>
</evidence>
<feature type="domain" description="DUF7507" evidence="2">
    <location>
        <begin position="490"/>
        <end position="539"/>
    </location>
</feature>
<feature type="domain" description="DUF11" evidence="1">
    <location>
        <begin position="2076"/>
        <end position="2189"/>
    </location>
</feature>
<feature type="domain" description="DUF11" evidence="1">
    <location>
        <begin position="2208"/>
        <end position="2318"/>
    </location>
</feature>
<name>A0ABU7UTE6_9CLOT</name>
<dbReference type="InterPro" id="IPR051172">
    <property type="entry name" value="Chlamydia_OmcB"/>
</dbReference>
<feature type="domain" description="DUF11" evidence="1">
    <location>
        <begin position="1944"/>
        <end position="2047"/>
    </location>
</feature>
<accession>A0ABU7UTE6</accession>
<feature type="domain" description="DUF11" evidence="1">
    <location>
        <begin position="2472"/>
        <end position="2581"/>
    </location>
</feature>
<feature type="domain" description="DUF11" evidence="1">
    <location>
        <begin position="623"/>
        <end position="729"/>
    </location>
</feature>
<dbReference type="PANTHER" id="PTHR34819:SF3">
    <property type="entry name" value="CELL SURFACE PROTEIN"/>
    <property type="match status" value="1"/>
</dbReference>
<dbReference type="Pfam" id="PF01345">
    <property type="entry name" value="DUF11"/>
    <property type="match status" value="9"/>
</dbReference>
<dbReference type="NCBIfam" id="TIGR01451">
    <property type="entry name" value="B_ant_repeat"/>
    <property type="match status" value="18"/>
</dbReference>
<feature type="domain" description="DUF11" evidence="1">
    <location>
        <begin position="2340"/>
        <end position="2424"/>
    </location>
</feature>
<organism evidence="3 4">
    <name type="scientific">Clostridium frigoriphilum</name>
    <dbReference type="NCBI Taxonomy" id="443253"/>
    <lineage>
        <taxon>Bacteria</taxon>
        <taxon>Bacillati</taxon>
        <taxon>Bacillota</taxon>
        <taxon>Clostridia</taxon>
        <taxon>Eubacteriales</taxon>
        <taxon>Clostridiaceae</taxon>
        <taxon>Clostridium</taxon>
    </lineage>
</organism>
<evidence type="ECO:0000313" key="4">
    <source>
        <dbReference type="Proteomes" id="UP001498469"/>
    </source>
</evidence>
<dbReference type="PANTHER" id="PTHR34819">
    <property type="entry name" value="LARGE CYSTEINE-RICH PERIPLASMIC PROTEIN OMCB"/>
    <property type="match status" value="1"/>
</dbReference>
<protein>
    <submittedName>
        <fullName evidence="3">DUF11 domain-containing protein</fullName>
    </submittedName>
</protein>
<comment type="caution">
    <text evidence="3">The sequence shown here is derived from an EMBL/GenBank/DDBJ whole genome shotgun (WGS) entry which is preliminary data.</text>
</comment>
<dbReference type="EMBL" id="JAZHFS010000028">
    <property type="protein sequence ID" value="MEF2114703.1"/>
    <property type="molecule type" value="Genomic_DNA"/>
</dbReference>
<feature type="domain" description="DUF11" evidence="1">
    <location>
        <begin position="1020"/>
        <end position="1118"/>
    </location>
</feature>
<dbReference type="Proteomes" id="UP001498469">
    <property type="component" value="Unassembled WGS sequence"/>
</dbReference>